<evidence type="ECO:0000313" key="2">
    <source>
        <dbReference type="EMBL" id="MBC6993256.1"/>
    </source>
</evidence>
<dbReference type="Gene3D" id="2.60.40.1120">
    <property type="entry name" value="Carboxypeptidase-like, regulatory domain"/>
    <property type="match status" value="1"/>
</dbReference>
<comment type="caution">
    <text evidence="2">The sequence shown here is derived from an EMBL/GenBank/DDBJ whole genome shotgun (WGS) entry which is preliminary data.</text>
</comment>
<keyword evidence="1" id="KW-0175">Coiled coil</keyword>
<dbReference type="SUPFAM" id="SSF49464">
    <property type="entry name" value="Carboxypeptidase regulatory domain-like"/>
    <property type="match status" value="1"/>
</dbReference>
<dbReference type="GO" id="GO:0004180">
    <property type="term" value="F:carboxypeptidase activity"/>
    <property type="evidence" value="ECO:0007669"/>
    <property type="project" value="UniProtKB-KW"/>
</dbReference>
<keyword evidence="2" id="KW-0378">Hydrolase</keyword>
<evidence type="ECO:0000313" key="3">
    <source>
        <dbReference type="Proteomes" id="UP000650081"/>
    </source>
</evidence>
<keyword evidence="2" id="KW-0645">Protease</keyword>
<sequence length="1412" mass="155741">MLPIHPNYPQFAPNQVLSSSHLNQLFDYLEEQGRLTRTHLIGIGIVCGLRAELNPAGTGITISRGCGVSSAGHLLIWDEDEALEFFRPYSPPEDIDYTFFDLPDGEGTYPMWELTTDRNDDPDARALSRNFLTGANQVAGEGDEKVLLLLIECRVVDNRNCTPNNCDDKGRTVETAIRPVLIRRGDLEEIRRVLAAGNAGVAAYYSLFQDRAARLGLATLRPPRFNVPNTNPVTTRQVLETYRATLSATFLARVQVVLNAVYASLAPLLTDYTSNPFANRITGLSFLHDGRLLTGAHALGYQYWFDHLLTIINAYEELRSKAEELFSLCCPDDRIFPRHLVLHHFTAAGISDELRHLWVSSPVQNQQAEGRAELESLFDRLVALTRATELPLPPAPTGGGRDVFTAEEVREELRDRLRAATAERRVREIAGDNNRLSAASSEAQPLAVATANFQAIGAVRFAEFLGPAILAPAPTQPSLRQPIRITPSFLGKPLSEKAIPFYYDPAIVLEPWNYRLSRRGRAAENYGFDAVDWNGTDDFIRRPLVYDLEPRNFVRIEGAIGQHYLPVLREIRRQINEFRLPIDVVALRTGTLTDELEIEDFDVLFADLESQYQTWRARLLGRLAEVAVRFYDTKILGPKGEAPPFALRGFPRSPLLRRLTGYRYFGGTVGDFYEAHFDQHSSSAPFSTGLDGSYGVHLGVIHFLVQLENRLGSTLRILDFAEAEQALEELQGGGRLFGRLAALGLNDAQTGGAATSLKVDLEEYADQLDELITAGDLDALRALRLNVESRREDALQQQLLATFQRQHPGLQFKAGCELGGTFIVVYHGPENAGGGPRQTGRFRLTGVVLNDGEPVPGVNVAARGFSSGTTTDLDGRFSLFVTVLPVQLVFSYPGFPSQERWVMKEEKFLSIDLAEDGGDGTDENPIQGISEGTVVADFYLPYRCCGQGAPIHIFPPTPPEPPVPPLVARLEQSSCSRIDSNPTNAAQATVALATLQISGGTPPYFIEDSNGNRQAAPNAAFEVRAGVAFTVVDNQDQRVPITVSLFPPLNVQRTGEPRCLDGNRRYLQDFLVEGGKPPYRYQDARGNLQTLTSSQVASLEIPSGEGFVLRVEDAFGEACGQTIELPAFTCSTNPNPNDCGLPCGGIGTIHSSPLWTQRPAGEGVTYENLLFQVERLHLDISDTQRFALSADDLRSLNRNLQATIDREADINLNTYPQLMSGLVNNIMKFVDEVINREANLAGGQRALEFSTSATRNFDELTVSFFECFRFNFVVTVAYNELDKASSSQSDRKRTIEYSNDGARPDSVESFFPSHQRFSVDRCDRAAAPKPLCTGEVSGRITQRGEGGKRSFSVRASEDLAQIWFEFPLGEPGLSLTNPAEVEYRRDGIATRATALVVGDNGCFAITTSTVNV</sequence>
<dbReference type="InterPro" id="IPR008969">
    <property type="entry name" value="CarboxyPept-like_regulatory"/>
</dbReference>
<proteinExistence type="predicted"/>
<feature type="coiled-coil region" evidence="1">
    <location>
        <begin position="754"/>
        <end position="797"/>
    </location>
</feature>
<dbReference type="Pfam" id="PF13715">
    <property type="entry name" value="CarbopepD_reg_2"/>
    <property type="match status" value="1"/>
</dbReference>
<name>A0A923PK96_9BACT</name>
<reference evidence="2" key="1">
    <citation type="submission" date="2020-08" db="EMBL/GenBank/DDBJ databases">
        <title>Lewinella bacteria from marine environments.</title>
        <authorList>
            <person name="Zhong Y."/>
        </authorList>
    </citation>
    <scope>NUCLEOTIDE SEQUENCE</scope>
    <source>
        <strain evidence="2">KCTC 42187</strain>
    </source>
</reference>
<accession>A0A923PK96</accession>
<dbReference type="EMBL" id="JACSIT010000061">
    <property type="protein sequence ID" value="MBC6993256.1"/>
    <property type="molecule type" value="Genomic_DNA"/>
</dbReference>
<dbReference type="Proteomes" id="UP000650081">
    <property type="component" value="Unassembled WGS sequence"/>
</dbReference>
<dbReference type="RefSeq" id="WP_187465372.1">
    <property type="nucleotide sequence ID" value="NZ_JACSIT010000061.1"/>
</dbReference>
<protein>
    <submittedName>
        <fullName evidence="2">Carboxypeptidase-like regulatory domain-containing protein</fullName>
    </submittedName>
</protein>
<keyword evidence="3" id="KW-1185">Reference proteome</keyword>
<gene>
    <name evidence="2" type="ORF">H9S92_03715</name>
</gene>
<organism evidence="2 3">
    <name type="scientific">Neolewinella lacunae</name>
    <dbReference type="NCBI Taxonomy" id="1517758"/>
    <lineage>
        <taxon>Bacteria</taxon>
        <taxon>Pseudomonadati</taxon>
        <taxon>Bacteroidota</taxon>
        <taxon>Saprospiria</taxon>
        <taxon>Saprospirales</taxon>
        <taxon>Lewinellaceae</taxon>
        <taxon>Neolewinella</taxon>
    </lineage>
</organism>
<evidence type="ECO:0000256" key="1">
    <source>
        <dbReference type="SAM" id="Coils"/>
    </source>
</evidence>
<keyword evidence="2" id="KW-0121">Carboxypeptidase</keyword>